<dbReference type="AlphaFoldDB" id="A0A4T0GQ92"/>
<dbReference type="SMART" id="SM00757">
    <property type="entry name" value="CRA"/>
    <property type="match status" value="1"/>
</dbReference>
<dbReference type="PANTHER" id="PTHR12864">
    <property type="entry name" value="RAN BINDING PROTEIN 9-RELATED"/>
    <property type="match status" value="1"/>
</dbReference>
<feature type="domain" description="CTLH" evidence="1">
    <location>
        <begin position="71"/>
        <end position="128"/>
    </location>
</feature>
<evidence type="ECO:0000313" key="5">
    <source>
        <dbReference type="Proteomes" id="UP000310689"/>
    </source>
</evidence>
<evidence type="ECO:0000313" key="4">
    <source>
        <dbReference type="Proteomes" id="UP000306954"/>
    </source>
</evidence>
<dbReference type="OrthoDB" id="2415936at2759"/>
<dbReference type="Proteomes" id="UP000306954">
    <property type="component" value="Unassembled WGS sequence"/>
</dbReference>
<dbReference type="Proteomes" id="UP000310689">
    <property type="component" value="Unassembled WGS sequence"/>
</dbReference>
<dbReference type="PROSITE" id="PS50897">
    <property type="entry name" value="CTLH"/>
    <property type="match status" value="1"/>
</dbReference>
<dbReference type="InterPro" id="IPR006594">
    <property type="entry name" value="LisH"/>
</dbReference>
<protein>
    <recommendedName>
        <fullName evidence="1">CTLH domain-containing protein</fullName>
    </recommendedName>
</protein>
<dbReference type="SMART" id="SM00668">
    <property type="entry name" value="CTLH"/>
    <property type="match status" value="1"/>
</dbReference>
<evidence type="ECO:0000313" key="2">
    <source>
        <dbReference type="EMBL" id="TIB12803.1"/>
    </source>
</evidence>
<comment type="caution">
    <text evidence="2">The sequence shown here is derived from an EMBL/GenBank/DDBJ whole genome shotgun (WGS) entry which is preliminary data.</text>
</comment>
<dbReference type="InterPro" id="IPR050618">
    <property type="entry name" value="Ubq-SigPath_Reg"/>
</dbReference>
<gene>
    <name evidence="3" type="ORF">E3P86_00868</name>
    <name evidence="2" type="ORF">E3P90_01938</name>
</gene>
<evidence type="ECO:0000259" key="1">
    <source>
        <dbReference type="PROSITE" id="PS50897"/>
    </source>
</evidence>
<dbReference type="InterPro" id="IPR013144">
    <property type="entry name" value="CRA_dom"/>
</dbReference>
<dbReference type="InterPro" id="IPR024964">
    <property type="entry name" value="CTLH/CRA"/>
</dbReference>
<reference evidence="4 5" key="1">
    <citation type="submission" date="2019-03" db="EMBL/GenBank/DDBJ databases">
        <title>Sequencing 23 genomes of Wallemia ichthyophaga.</title>
        <authorList>
            <person name="Gostincar C."/>
        </authorList>
    </citation>
    <scope>NUCLEOTIDE SEQUENCE [LARGE SCALE GENOMIC DNA]</scope>
    <source>
        <strain evidence="3 5">EXF-6200</strain>
        <strain evidence="2 4">EXF-8621</strain>
    </source>
</reference>
<dbReference type="EMBL" id="SPOF01000017">
    <property type="protein sequence ID" value="TIB12803.1"/>
    <property type="molecule type" value="Genomic_DNA"/>
</dbReference>
<accession>A0A4T0GQ92</accession>
<dbReference type="PROSITE" id="PS50896">
    <property type="entry name" value="LISH"/>
    <property type="match status" value="1"/>
</dbReference>
<dbReference type="EMBL" id="SPOI01000022">
    <property type="protein sequence ID" value="TIB40023.1"/>
    <property type="molecule type" value="Genomic_DNA"/>
</dbReference>
<dbReference type="Pfam" id="PF08513">
    <property type="entry name" value="LisH"/>
    <property type="match status" value="1"/>
</dbReference>
<evidence type="ECO:0000313" key="3">
    <source>
        <dbReference type="EMBL" id="TIB40023.1"/>
    </source>
</evidence>
<dbReference type="Pfam" id="PF10607">
    <property type="entry name" value="CTLH"/>
    <property type="match status" value="1"/>
</dbReference>
<sequence>MLNYNFFFKPINQQTNAISSDTWASKLGQLSLSKAQLNKLVLDYLIIEGYTDAATTFSKDTGLDMDESTNIIKDRKSVKDLIRCGHIAPAIDLINEINPDILDQNTELYFNVQLQHLIELIRHKQVDVALHFAQSVLSHLAITIPSLLPSLETTLTLLAFDSPDSEQLAQATDAPNNIRQLLSQSQRERVASMVNKHVLESEFHSSEPKLSNVIKLLSWGENALASRVNFPRYQPPLHKHGRNHNEKLNTEDINRLGQFDQQMLT</sequence>
<name>A0A4T0GQ92_WALIC</name>
<dbReference type="SMART" id="SM00667">
    <property type="entry name" value="LisH"/>
    <property type="match status" value="1"/>
</dbReference>
<dbReference type="OMA" id="KMILWAQ"/>
<dbReference type="InterPro" id="IPR006595">
    <property type="entry name" value="CTLH_C"/>
</dbReference>
<proteinExistence type="predicted"/>
<organism evidence="2 4">
    <name type="scientific">Wallemia ichthyophaga</name>
    <dbReference type="NCBI Taxonomy" id="245174"/>
    <lineage>
        <taxon>Eukaryota</taxon>
        <taxon>Fungi</taxon>
        <taxon>Dikarya</taxon>
        <taxon>Basidiomycota</taxon>
        <taxon>Wallemiomycotina</taxon>
        <taxon>Wallemiomycetes</taxon>
        <taxon>Wallemiales</taxon>
        <taxon>Wallemiaceae</taxon>
        <taxon>Wallemia</taxon>
    </lineage>
</organism>